<dbReference type="InterPro" id="IPR029044">
    <property type="entry name" value="Nucleotide-diphossugar_trans"/>
</dbReference>
<evidence type="ECO:0000256" key="3">
    <source>
        <dbReference type="SAM" id="Phobius"/>
    </source>
</evidence>
<keyword evidence="2 5" id="KW-0808">Transferase</keyword>
<dbReference type="EMBL" id="DUJP01000024">
    <property type="protein sequence ID" value="HII46875.1"/>
    <property type="molecule type" value="Genomic_DNA"/>
</dbReference>
<dbReference type="AlphaFoldDB" id="A0A832SRM1"/>
<dbReference type="InterPro" id="IPR001173">
    <property type="entry name" value="Glyco_trans_2-like"/>
</dbReference>
<dbReference type="PANTHER" id="PTHR43630:SF1">
    <property type="entry name" value="POLY-BETA-1,6-N-ACETYL-D-GLUCOSAMINE SYNTHASE"/>
    <property type="match status" value="1"/>
</dbReference>
<dbReference type="Proteomes" id="UP000651120">
    <property type="component" value="Unassembled WGS sequence"/>
</dbReference>
<dbReference type="GO" id="GO:0016757">
    <property type="term" value="F:glycosyltransferase activity"/>
    <property type="evidence" value="ECO:0007669"/>
    <property type="project" value="UniProtKB-KW"/>
</dbReference>
<evidence type="ECO:0000256" key="2">
    <source>
        <dbReference type="ARBA" id="ARBA00022679"/>
    </source>
</evidence>
<dbReference type="SUPFAM" id="SSF53448">
    <property type="entry name" value="Nucleotide-diphospho-sugar transferases"/>
    <property type="match status" value="1"/>
</dbReference>
<feature type="domain" description="Glycosyltransferase 2-like" evidence="4">
    <location>
        <begin position="45"/>
        <end position="208"/>
    </location>
</feature>
<protein>
    <submittedName>
        <fullName evidence="5">Glycosyltransferase family 2 protein</fullName>
    </submittedName>
</protein>
<keyword evidence="3" id="KW-1133">Transmembrane helix</keyword>
<feature type="transmembrane region" description="Helical" evidence="3">
    <location>
        <begin position="281"/>
        <end position="304"/>
    </location>
</feature>
<dbReference type="PANTHER" id="PTHR43630">
    <property type="entry name" value="POLY-BETA-1,6-N-ACETYL-D-GLUCOSAMINE SYNTHASE"/>
    <property type="match status" value="1"/>
</dbReference>
<keyword evidence="1" id="KW-0328">Glycosyltransferase</keyword>
<keyword evidence="3" id="KW-0472">Membrane</keyword>
<sequence length="365" mass="39709">MFFELGLALAALHFGVPLGYYAVAKRWLRKDWGIKEDGGYRPKISVIIPTYNEAEHIAQRLENVAQSYPRDKLEVVVVDGASTDGTAEIAEKWAEKAGVDVKVVREERREGKAKSLNRALGLATGEVVVIADADALWAPDALRRAVAKLADPSVGAVSCVKRPIGGPGIEEGYRGFYNALRVAESKAWSTPIFHGELAAFKREALEAVGGFPTDIGADDSHTATLIALRGLRAIVADDVLCVETVPEEGYHAWRIRRAQHLIQHFAKAVPLLRKAPRPFRAVLAAEAYLHLVNPWMFAGAVAALTVSAAAGSWPALAALALGVALLAYKPYKTWATAQAYLMAAAVKNLRTKELVWEKQKKNTKQ</sequence>
<dbReference type="Gene3D" id="3.90.550.10">
    <property type="entry name" value="Spore Coat Polysaccharide Biosynthesis Protein SpsA, Chain A"/>
    <property type="match status" value="1"/>
</dbReference>
<evidence type="ECO:0000313" key="5">
    <source>
        <dbReference type="EMBL" id="HII46875.1"/>
    </source>
</evidence>
<dbReference type="OMA" id="RNLWTKE"/>
<evidence type="ECO:0000313" key="6">
    <source>
        <dbReference type="Proteomes" id="UP000651120"/>
    </source>
</evidence>
<dbReference type="CDD" id="cd06439">
    <property type="entry name" value="CESA_like_1"/>
    <property type="match status" value="1"/>
</dbReference>
<comment type="caution">
    <text evidence="5">The sequence shown here is derived from an EMBL/GenBank/DDBJ whole genome shotgun (WGS) entry which is preliminary data.</text>
</comment>
<organism evidence="5 6">
    <name type="scientific">Pyrobaculum aerophilum</name>
    <dbReference type="NCBI Taxonomy" id="13773"/>
    <lineage>
        <taxon>Archaea</taxon>
        <taxon>Thermoproteota</taxon>
        <taxon>Thermoprotei</taxon>
        <taxon>Thermoproteales</taxon>
        <taxon>Thermoproteaceae</taxon>
        <taxon>Pyrobaculum</taxon>
    </lineage>
</organism>
<keyword evidence="3" id="KW-0812">Transmembrane</keyword>
<evidence type="ECO:0000256" key="1">
    <source>
        <dbReference type="ARBA" id="ARBA00022676"/>
    </source>
</evidence>
<dbReference type="RefSeq" id="WP_011007250.1">
    <property type="nucleotide sequence ID" value="NZ_DUJP01000024.1"/>
</dbReference>
<gene>
    <name evidence="5" type="ORF">HA333_05340</name>
</gene>
<dbReference type="GeneID" id="1464998"/>
<dbReference type="Pfam" id="PF00535">
    <property type="entry name" value="Glycos_transf_2"/>
    <property type="match status" value="1"/>
</dbReference>
<accession>A0A832SRM1</accession>
<name>A0A832SRM1_9CREN</name>
<proteinExistence type="predicted"/>
<evidence type="ECO:0000259" key="4">
    <source>
        <dbReference type="Pfam" id="PF00535"/>
    </source>
</evidence>
<feature type="transmembrane region" description="Helical" evidence="3">
    <location>
        <begin position="6"/>
        <end position="23"/>
    </location>
</feature>
<reference evidence="5" key="1">
    <citation type="journal article" date="2020" name="bioRxiv">
        <title>A rank-normalized archaeal taxonomy based on genome phylogeny resolves widespread incomplete and uneven classifications.</title>
        <authorList>
            <person name="Rinke C."/>
            <person name="Chuvochina M."/>
            <person name="Mussig A.J."/>
            <person name="Chaumeil P.-A."/>
            <person name="Waite D.W."/>
            <person name="Whitman W.B."/>
            <person name="Parks D.H."/>
            <person name="Hugenholtz P."/>
        </authorList>
    </citation>
    <scope>NUCLEOTIDE SEQUENCE</scope>
    <source>
        <strain evidence="5">UBA8839</strain>
    </source>
</reference>
<feature type="transmembrane region" description="Helical" evidence="3">
    <location>
        <begin position="310"/>
        <end position="328"/>
    </location>
</feature>